<keyword evidence="5" id="KW-0325">Glycoprotein</keyword>
<evidence type="ECO:0000313" key="8">
    <source>
        <dbReference type="EMBL" id="MCJ0742230.1"/>
    </source>
</evidence>
<feature type="chain" id="PRO_5047332028" evidence="7">
    <location>
        <begin position="22"/>
        <end position="526"/>
    </location>
</feature>
<evidence type="ECO:0000256" key="6">
    <source>
        <dbReference type="SAM" id="MobiDB-lite"/>
    </source>
</evidence>
<dbReference type="PANTHER" id="PTHR11802:SF3">
    <property type="entry name" value="RETINOID-INDUCIBLE SERINE CARBOXYPEPTIDASE"/>
    <property type="match status" value="1"/>
</dbReference>
<comment type="caution">
    <text evidence="8">The sequence shown here is derived from an EMBL/GenBank/DDBJ whole genome shotgun (WGS) entry which is preliminary data.</text>
</comment>
<evidence type="ECO:0000256" key="4">
    <source>
        <dbReference type="ARBA" id="ARBA00022801"/>
    </source>
</evidence>
<keyword evidence="4" id="KW-0378">Hydrolase</keyword>
<evidence type="ECO:0000256" key="5">
    <source>
        <dbReference type="ARBA" id="ARBA00023180"/>
    </source>
</evidence>
<dbReference type="InterPro" id="IPR029058">
    <property type="entry name" value="AB_hydrolase_fold"/>
</dbReference>
<keyword evidence="2" id="KW-0645">Protease</keyword>
<name>A0ABS9ZUG2_9SPHI</name>
<evidence type="ECO:0000313" key="9">
    <source>
        <dbReference type="Proteomes" id="UP001165460"/>
    </source>
</evidence>
<dbReference type="Proteomes" id="UP001165460">
    <property type="component" value="Unassembled WGS sequence"/>
</dbReference>
<feature type="region of interest" description="Disordered" evidence="6">
    <location>
        <begin position="24"/>
        <end position="53"/>
    </location>
</feature>
<dbReference type="RefSeq" id="WP_243360519.1">
    <property type="nucleotide sequence ID" value="NZ_JALGBH010000001.1"/>
</dbReference>
<evidence type="ECO:0000256" key="3">
    <source>
        <dbReference type="ARBA" id="ARBA00022729"/>
    </source>
</evidence>
<dbReference type="SUPFAM" id="SSF53474">
    <property type="entry name" value="alpha/beta-Hydrolases"/>
    <property type="match status" value="1"/>
</dbReference>
<keyword evidence="3 7" id="KW-0732">Signal</keyword>
<sequence>MKKIFKIMIFAMAANVAVVNAQQGARPQQSRPANTAAPAATEQKEDAPRTNQNVNSRTIVPESSVVTQHTVTIKGKSIPYKATAGTLPVWNEEGKPVAGLFYTYYERTDVQNKDSRPLIISFNGGPGSASVWMHIAYTGPVVLNIDDEGYPVQPYGYKDNPNSILDVADIVYIDPVNTGYSRTVSKDVPTSQFFGVRQDIKYLAEWINTFVTRVNRWASPKYLIGESYGTTRVSGLALELQSNHWMYLNGVILVSPTELGIERGVTTDAALRLPYFAATAWYHKALAADLQNKKLTDMLPEVEKFTIDELLPAIAKGGLLSAADKQKIAAKMARYSGLSEKVILQNNLDVSTNLFWKELLRDKGYTVGRLDSRYRGIDKSDGGERPDYNAELTSWLHSFTPAINMYLRNALNYKTDLKYNMFGPVYPWDNTGNRTGENLRAAMAQNPYLHLMVQSGYYDGACDYFNAKYNMWQMDLNGKLKDRMSWKGYESGHMMYLRKPDLAAANDHIREFIKDSLPAPNQSAKF</sequence>
<feature type="signal peptide" evidence="7">
    <location>
        <begin position="1"/>
        <end position="21"/>
    </location>
</feature>
<keyword evidence="1 8" id="KW-0121">Carboxypeptidase</keyword>
<accession>A0ABS9ZUG2</accession>
<proteinExistence type="predicted"/>
<evidence type="ECO:0000256" key="1">
    <source>
        <dbReference type="ARBA" id="ARBA00022645"/>
    </source>
</evidence>
<dbReference type="InterPro" id="IPR001563">
    <property type="entry name" value="Peptidase_S10"/>
</dbReference>
<dbReference type="PANTHER" id="PTHR11802">
    <property type="entry name" value="SERINE PROTEASE FAMILY S10 SERINE CARBOXYPEPTIDASE"/>
    <property type="match status" value="1"/>
</dbReference>
<gene>
    <name evidence="8" type="ORF">MMF97_05860</name>
</gene>
<keyword evidence="9" id="KW-1185">Reference proteome</keyword>
<protein>
    <submittedName>
        <fullName evidence="8">Carboxypeptidase</fullName>
    </submittedName>
</protein>
<dbReference type="Pfam" id="PF00450">
    <property type="entry name" value="Peptidase_S10"/>
    <property type="match status" value="1"/>
</dbReference>
<reference evidence="8" key="1">
    <citation type="submission" date="2022-03" db="EMBL/GenBank/DDBJ databases">
        <authorList>
            <person name="Woo C.Y."/>
        </authorList>
    </citation>
    <scope>NUCLEOTIDE SEQUENCE</scope>
    <source>
        <strain evidence="8">CYS-01</strain>
    </source>
</reference>
<feature type="compositionally biased region" description="Polar residues" evidence="6">
    <location>
        <begin position="24"/>
        <end position="33"/>
    </location>
</feature>
<dbReference type="EMBL" id="JALGBH010000001">
    <property type="protein sequence ID" value="MCJ0742230.1"/>
    <property type="molecule type" value="Genomic_DNA"/>
</dbReference>
<evidence type="ECO:0000256" key="7">
    <source>
        <dbReference type="SAM" id="SignalP"/>
    </source>
</evidence>
<dbReference type="GO" id="GO:0004180">
    <property type="term" value="F:carboxypeptidase activity"/>
    <property type="evidence" value="ECO:0007669"/>
    <property type="project" value="UniProtKB-KW"/>
</dbReference>
<dbReference type="Gene3D" id="3.40.50.1820">
    <property type="entry name" value="alpha/beta hydrolase"/>
    <property type="match status" value="1"/>
</dbReference>
<organism evidence="8 9">
    <name type="scientific">Pedobacter montanisoli</name>
    <dbReference type="NCBI Taxonomy" id="2923277"/>
    <lineage>
        <taxon>Bacteria</taxon>
        <taxon>Pseudomonadati</taxon>
        <taxon>Bacteroidota</taxon>
        <taxon>Sphingobacteriia</taxon>
        <taxon>Sphingobacteriales</taxon>
        <taxon>Sphingobacteriaceae</taxon>
        <taxon>Pedobacter</taxon>
    </lineage>
</organism>
<evidence type="ECO:0000256" key="2">
    <source>
        <dbReference type="ARBA" id="ARBA00022670"/>
    </source>
</evidence>